<name>A0A9P9IBB7_9HYPO</name>
<dbReference type="EMBL" id="JAGMUU010000045">
    <property type="protein sequence ID" value="KAH7113687.1"/>
    <property type="molecule type" value="Genomic_DNA"/>
</dbReference>
<proteinExistence type="predicted"/>
<reference evidence="1" key="1">
    <citation type="journal article" date="2021" name="Nat. Commun.">
        <title>Genetic determinants of endophytism in the Arabidopsis root mycobiome.</title>
        <authorList>
            <person name="Mesny F."/>
            <person name="Miyauchi S."/>
            <person name="Thiergart T."/>
            <person name="Pickel B."/>
            <person name="Atanasova L."/>
            <person name="Karlsson M."/>
            <person name="Huettel B."/>
            <person name="Barry K.W."/>
            <person name="Haridas S."/>
            <person name="Chen C."/>
            <person name="Bauer D."/>
            <person name="Andreopoulos W."/>
            <person name="Pangilinan J."/>
            <person name="LaButti K."/>
            <person name="Riley R."/>
            <person name="Lipzen A."/>
            <person name="Clum A."/>
            <person name="Drula E."/>
            <person name="Henrissat B."/>
            <person name="Kohler A."/>
            <person name="Grigoriev I.V."/>
            <person name="Martin F.M."/>
            <person name="Hacquard S."/>
        </authorList>
    </citation>
    <scope>NUCLEOTIDE SEQUENCE</scope>
    <source>
        <strain evidence="1">MPI-CAGE-AT-0021</strain>
    </source>
</reference>
<evidence type="ECO:0000313" key="2">
    <source>
        <dbReference type="Proteomes" id="UP000717696"/>
    </source>
</evidence>
<comment type="caution">
    <text evidence="1">The sequence shown here is derived from an EMBL/GenBank/DDBJ whole genome shotgun (WGS) entry which is preliminary data.</text>
</comment>
<evidence type="ECO:0000313" key="1">
    <source>
        <dbReference type="EMBL" id="KAH7113687.1"/>
    </source>
</evidence>
<accession>A0A9P9IBB7</accession>
<keyword evidence="2" id="KW-1185">Reference proteome</keyword>
<dbReference type="AlphaFoldDB" id="A0A9P9IBB7"/>
<protein>
    <submittedName>
        <fullName evidence="1">Uncharacterized protein</fullName>
    </submittedName>
</protein>
<gene>
    <name evidence="1" type="ORF">B0J13DRAFT_574302</name>
</gene>
<dbReference type="Proteomes" id="UP000717696">
    <property type="component" value="Unassembled WGS sequence"/>
</dbReference>
<organism evidence="1 2">
    <name type="scientific">Dactylonectria estremocensis</name>
    <dbReference type="NCBI Taxonomy" id="1079267"/>
    <lineage>
        <taxon>Eukaryota</taxon>
        <taxon>Fungi</taxon>
        <taxon>Dikarya</taxon>
        <taxon>Ascomycota</taxon>
        <taxon>Pezizomycotina</taxon>
        <taxon>Sordariomycetes</taxon>
        <taxon>Hypocreomycetidae</taxon>
        <taxon>Hypocreales</taxon>
        <taxon>Nectriaceae</taxon>
        <taxon>Dactylonectria</taxon>
    </lineage>
</organism>
<dbReference type="OrthoDB" id="5187726at2759"/>
<sequence length="107" mass="11587">MAKQCLLPSLPYVRLSGLGPGSDGSITAHCLIFNNFVRDGSKGAKEETTGITVEPTKVRLVTKQSDSYTWCCVKDVAHLFSKNLSDHGMAACKELYDGVGHSFHTVL</sequence>